<dbReference type="InterPro" id="IPR019079">
    <property type="entry name" value="Capsule_synth_CapA"/>
</dbReference>
<comment type="caution">
    <text evidence="3">The sequence shown here is derived from an EMBL/GenBank/DDBJ whole genome shotgun (WGS) entry which is preliminary data.</text>
</comment>
<evidence type="ECO:0000256" key="1">
    <source>
        <dbReference type="ARBA" id="ARBA00005662"/>
    </source>
</evidence>
<dbReference type="PANTHER" id="PTHR33393:SF12">
    <property type="entry name" value="CAPSULE BIOSYNTHESIS PROTEIN CAPA"/>
    <property type="match status" value="1"/>
</dbReference>
<sequence>MKKIIIMICSAVLLVSCTSKEEKAIPVIEHQTTTQSVYDITNELEETIEADQKEDQIEKTYNASLSAIGDIMIHQWQMRRAYNEQTDDFDFSKGFEHVDDYLQRSDLTIGNLETTLAGKDNGIRLENSFYFKGYTGYPCFNSPEILAWNLKDIGIDILSTANNHSMDSRANGVINTLDVLEEAGIIGVGTHRNQEEKNQIKKVEKNDIIFGFGAYTYGTNGLPVPSDRPYLVNTLDMYDDKKIQSMIEEVNAIHEAVDITIVSIHFGNEYHAFPNQYQKDIVDALFDAGADVILGSHPHVLQPIEIREIKEDDKTRTGVAIYSLGNFISSQMYSQEQPYNKDIGVILDIHFEKNHHSDTIIKGISFVPTLTKWTQEAISVIPVREVYETMDSTQIKLSHFEKQRLEYAYHNTHKHLMSYSEDYELDYEDYIFSVTFE</sequence>
<protein>
    <submittedName>
        <fullName evidence="3">Poly-gamma-glutamate synthesis protein (Capsule biosynthesis protein)</fullName>
    </submittedName>
</protein>
<dbReference type="CDD" id="cd07381">
    <property type="entry name" value="MPP_CapA"/>
    <property type="match status" value="1"/>
</dbReference>
<dbReference type="SUPFAM" id="SSF56300">
    <property type="entry name" value="Metallo-dependent phosphatases"/>
    <property type="match status" value="1"/>
</dbReference>
<dbReference type="PANTHER" id="PTHR33393">
    <property type="entry name" value="POLYGLUTAMINE SYNTHESIS ACCESSORY PROTEIN RV0574C-RELATED"/>
    <property type="match status" value="1"/>
</dbReference>
<dbReference type="PROSITE" id="PS51257">
    <property type="entry name" value="PROKAR_LIPOPROTEIN"/>
    <property type="match status" value="1"/>
</dbReference>
<accession>A0A4R1MYG3</accession>
<proteinExistence type="inferred from homology"/>
<feature type="domain" description="Capsule synthesis protein CapA" evidence="2">
    <location>
        <begin position="64"/>
        <end position="331"/>
    </location>
</feature>
<keyword evidence="4" id="KW-1185">Reference proteome</keyword>
<evidence type="ECO:0000313" key="4">
    <source>
        <dbReference type="Proteomes" id="UP000294545"/>
    </source>
</evidence>
<organism evidence="3 4">
    <name type="scientific">Natranaerovirga hydrolytica</name>
    <dbReference type="NCBI Taxonomy" id="680378"/>
    <lineage>
        <taxon>Bacteria</taxon>
        <taxon>Bacillati</taxon>
        <taxon>Bacillota</taxon>
        <taxon>Clostridia</taxon>
        <taxon>Lachnospirales</taxon>
        <taxon>Natranaerovirgaceae</taxon>
        <taxon>Natranaerovirga</taxon>
    </lineage>
</organism>
<dbReference type="Pfam" id="PF09587">
    <property type="entry name" value="PGA_cap"/>
    <property type="match status" value="1"/>
</dbReference>
<dbReference type="InterPro" id="IPR052169">
    <property type="entry name" value="CW_Biosynth-Accessory"/>
</dbReference>
<evidence type="ECO:0000259" key="2">
    <source>
        <dbReference type="SMART" id="SM00854"/>
    </source>
</evidence>
<comment type="similarity">
    <text evidence="1">Belongs to the CapA family.</text>
</comment>
<dbReference type="RefSeq" id="WP_132280510.1">
    <property type="nucleotide sequence ID" value="NZ_SMGQ01000011.1"/>
</dbReference>
<name>A0A4R1MYG3_9FIRM</name>
<dbReference type="SMART" id="SM00854">
    <property type="entry name" value="PGA_cap"/>
    <property type="match status" value="1"/>
</dbReference>
<dbReference type="EMBL" id="SMGQ01000011">
    <property type="protein sequence ID" value="TCK98256.1"/>
    <property type="molecule type" value="Genomic_DNA"/>
</dbReference>
<reference evidence="3 4" key="1">
    <citation type="submission" date="2019-03" db="EMBL/GenBank/DDBJ databases">
        <title>Genomic Encyclopedia of Type Strains, Phase IV (KMG-IV): sequencing the most valuable type-strain genomes for metagenomic binning, comparative biology and taxonomic classification.</title>
        <authorList>
            <person name="Goeker M."/>
        </authorList>
    </citation>
    <scope>NUCLEOTIDE SEQUENCE [LARGE SCALE GENOMIC DNA]</scope>
    <source>
        <strain evidence="3 4">DSM 24176</strain>
    </source>
</reference>
<dbReference type="Gene3D" id="3.60.21.10">
    <property type="match status" value="1"/>
</dbReference>
<dbReference type="Proteomes" id="UP000294545">
    <property type="component" value="Unassembled WGS sequence"/>
</dbReference>
<dbReference type="OrthoDB" id="9810906at2"/>
<dbReference type="InterPro" id="IPR029052">
    <property type="entry name" value="Metallo-depent_PP-like"/>
</dbReference>
<evidence type="ECO:0000313" key="3">
    <source>
        <dbReference type="EMBL" id="TCK98256.1"/>
    </source>
</evidence>
<gene>
    <name evidence="3" type="ORF">EDC19_0676</name>
</gene>
<dbReference type="AlphaFoldDB" id="A0A4R1MYG3"/>